<gene>
    <name evidence="1" type="ORF">MNBD_GAMMA04-2033</name>
</gene>
<organism evidence="1">
    <name type="scientific">hydrothermal vent metagenome</name>
    <dbReference type="NCBI Taxonomy" id="652676"/>
    <lineage>
        <taxon>unclassified sequences</taxon>
        <taxon>metagenomes</taxon>
        <taxon>ecological metagenomes</taxon>
    </lineage>
</organism>
<reference evidence="1" key="1">
    <citation type="submission" date="2018-06" db="EMBL/GenBank/DDBJ databases">
        <authorList>
            <person name="Zhirakovskaya E."/>
        </authorList>
    </citation>
    <scope>NUCLEOTIDE SEQUENCE</scope>
</reference>
<name>A0A3B0X1Y7_9ZZZZ</name>
<dbReference type="AlphaFoldDB" id="A0A3B0X1Y7"/>
<feature type="non-terminal residue" evidence="1">
    <location>
        <position position="1"/>
    </location>
</feature>
<accession>A0A3B0X1Y7</accession>
<protein>
    <submittedName>
        <fullName evidence="1">Uncharacterized protein</fullName>
    </submittedName>
</protein>
<evidence type="ECO:0000313" key="1">
    <source>
        <dbReference type="EMBL" id="VAW49844.1"/>
    </source>
</evidence>
<proteinExistence type="predicted"/>
<dbReference type="EMBL" id="UOFB01000399">
    <property type="protein sequence ID" value="VAW49844.1"/>
    <property type="molecule type" value="Genomic_DNA"/>
</dbReference>
<sequence>LGWLAPLIIVPFEMIKGLLFALVGI</sequence>